<dbReference type="InterPro" id="IPR013783">
    <property type="entry name" value="Ig-like_fold"/>
</dbReference>
<dbReference type="EMBL" id="BOMV01000077">
    <property type="protein sequence ID" value="GIE99854.1"/>
    <property type="molecule type" value="Genomic_DNA"/>
</dbReference>
<dbReference type="AlphaFoldDB" id="A0A919K5A8"/>
<dbReference type="Proteomes" id="UP000636960">
    <property type="component" value="Unassembled WGS sequence"/>
</dbReference>
<proteinExistence type="predicted"/>
<evidence type="ECO:0000256" key="2">
    <source>
        <dbReference type="SAM" id="SignalP"/>
    </source>
</evidence>
<protein>
    <recommendedName>
        <fullName evidence="3">DUF11 domain-containing protein</fullName>
    </recommendedName>
</protein>
<organism evidence="4 5">
    <name type="scientific">Paractinoplanes rishiriensis</name>
    <dbReference type="NCBI Taxonomy" id="1050105"/>
    <lineage>
        <taxon>Bacteria</taxon>
        <taxon>Bacillati</taxon>
        <taxon>Actinomycetota</taxon>
        <taxon>Actinomycetes</taxon>
        <taxon>Micromonosporales</taxon>
        <taxon>Micromonosporaceae</taxon>
        <taxon>Paractinoplanes</taxon>
    </lineage>
</organism>
<evidence type="ECO:0000259" key="3">
    <source>
        <dbReference type="Pfam" id="PF01345"/>
    </source>
</evidence>
<dbReference type="RefSeq" id="WP_203786919.1">
    <property type="nucleotide sequence ID" value="NZ_BOMV01000077.1"/>
</dbReference>
<feature type="chain" id="PRO_5036725529" description="DUF11 domain-containing protein" evidence="2">
    <location>
        <begin position="29"/>
        <end position="467"/>
    </location>
</feature>
<dbReference type="GO" id="GO:0005975">
    <property type="term" value="P:carbohydrate metabolic process"/>
    <property type="evidence" value="ECO:0007669"/>
    <property type="project" value="UniProtKB-ARBA"/>
</dbReference>
<feature type="transmembrane region" description="Helical" evidence="1">
    <location>
        <begin position="443"/>
        <end position="462"/>
    </location>
</feature>
<keyword evidence="5" id="KW-1185">Reference proteome</keyword>
<gene>
    <name evidence="4" type="ORF">Ari01nite_73190</name>
</gene>
<name>A0A919K5A8_9ACTN</name>
<evidence type="ECO:0000313" key="4">
    <source>
        <dbReference type="EMBL" id="GIE99854.1"/>
    </source>
</evidence>
<dbReference type="Gene3D" id="2.60.40.10">
    <property type="entry name" value="Immunoglobulins"/>
    <property type="match status" value="1"/>
</dbReference>
<comment type="caution">
    <text evidence="4">The sequence shown here is derived from an EMBL/GenBank/DDBJ whole genome shotgun (WGS) entry which is preliminary data.</text>
</comment>
<dbReference type="Pfam" id="PF01345">
    <property type="entry name" value="DUF11"/>
    <property type="match status" value="1"/>
</dbReference>
<reference evidence="4" key="1">
    <citation type="submission" date="2021-01" db="EMBL/GenBank/DDBJ databases">
        <title>Whole genome shotgun sequence of Actinoplanes rishiriensis NBRC 108556.</title>
        <authorList>
            <person name="Komaki H."/>
            <person name="Tamura T."/>
        </authorList>
    </citation>
    <scope>NUCLEOTIDE SEQUENCE</scope>
    <source>
        <strain evidence="4">NBRC 108556</strain>
    </source>
</reference>
<keyword evidence="1" id="KW-0472">Membrane</keyword>
<feature type="domain" description="DUF11" evidence="3">
    <location>
        <begin position="316"/>
        <end position="425"/>
    </location>
</feature>
<sequence>MRRIVGSVVRVVAAAALMIGVFATPAAAEPTGPQDLVISLERSTDYLLYPIRPDLAVGRTVLTPAFRVRPLSHPATDVVLTIDLAPMKDNVEVVGIGSRCARTGDTVRCELGTLVAGTSGTVVQPFSLRAAPGAPAAPAGRVDMTAASTEPNIPGASSWDVRVLQPGIDARVVTEAEPLLPVPTRPDSHYLSVIVVNDGDVLLKQPTLTFEIPRGIAVADLNHDRTCRATGGVQVGFQYWGPARVDCPLPFDVEPGVWYMIWEGGSSPPRFYAMAGPATPGPAPYPVKVTVTPQEPDLDPSDNQSTVPFRAASNKINAAVRAAVTRDGDTATVSWTVTNHGPSDATGRTVTVTAPAGTEPLPTAGCTVSGAKATCVSKDWLPAKESVTGTVPLRITGTPGGDGSVTVAGTGPSTETKPADNTARFVVPSSGNSPTLPITGPSGPLAAGAAAVLTGLILVLVARRRRT</sequence>
<evidence type="ECO:0000313" key="5">
    <source>
        <dbReference type="Proteomes" id="UP000636960"/>
    </source>
</evidence>
<dbReference type="InterPro" id="IPR001434">
    <property type="entry name" value="OmcB-like_DUF11"/>
</dbReference>
<evidence type="ECO:0000256" key="1">
    <source>
        <dbReference type="SAM" id="Phobius"/>
    </source>
</evidence>
<keyword evidence="1" id="KW-0812">Transmembrane</keyword>
<accession>A0A919K5A8</accession>
<keyword evidence="1" id="KW-1133">Transmembrane helix</keyword>
<keyword evidence="2" id="KW-0732">Signal</keyword>
<feature type="signal peptide" evidence="2">
    <location>
        <begin position="1"/>
        <end position="28"/>
    </location>
</feature>